<dbReference type="PANTHER" id="PTHR23412:SF6">
    <property type="entry name" value="MESOTHELIN"/>
    <property type="match status" value="1"/>
</dbReference>
<evidence type="ECO:0000256" key="4">
    <source>
        <dbReference type="ARBA" id="ARBA00022889"/>
    </source>
</evidence>
<keyword evidence="4" id="KW-0130">Cell adhesion</keyword>
<proteinExistence type="evidence at protein level"/>
<keyword evidence="11" id="KW-1267">Proteomics identification</keyword>
<keyword evidence="6" id="KW-0325">Glycoprotein</keyword>
<keyword evidence="3" id="KW-0732">Signal</keyword>
<feature type="region of interest" description="Disordered" evidence="7">
    <location>
        <begin position="162"/>
        <end position="187"/>
    </location>
</feature>
<evidence type="ECO:0000256" key="5">
    <source>
        <dbReference type="ARBA" id="ARBA00023136"/>
    </source>
</evidence>
<evidence type="ECO:0000256" key="2">
    <source>
        <dbReference type="ARBA" id="ARBA00011016"/>
    </source>
</evidence>
<dbReference type="GO" id="GO:0009986">
    <property type="term" value="C:cell surface"/>
    <property type="evidence" value="ECO:0007669"/>
    <property type="project" value="TreeGrafter"/>
</dbReference>
<dbReference type="InterPro" id="IPR029071">
    <property type="entry name" value="Ubiquitin-like_domsf"/>
</dbReference>
<reference evidence="9 10" key="1">
    <citation type="submission" date="2018-03" db="EMBL/GenBank/DDBJ databases">
        <title>Draft genome sequence of Rohu Carp (Labeo rohita).</title>
        <authorList>
            <person name="Das P."/>
            <person name="Kushwaha B."/>
            <person name="Joshi C.G."/>
            <person name="Kumar D."/>
            <person name="Nagpure N.S."/>
            <person name="Sahoo L."/>
            <person name="Das S.P."/>
            <person name="Bit A."/>
            <person name="Patnaik S."/>
            <person name="Meher P.K."/>
            <person name="Jayasankar P."/>
            <person name="Koringa P.G."/>
            <person name="Patel N.V."/>
            <person name="Hinsu A.T."/>
            <person name="Kumar R."/>
            <person name="Pandey M."/>
            <person name="Agarwal S."/>
            <person name="Srivastava S."/>
            <person name="Singh M."/>
            <person name="Iquebal M.A."/>
            <person name="Jaiswal S."/>
            <person name="Angadi U.B."/>
            <person name="Kumar N."/>
            <person name="Raza M."/>
            <person name="Shah T.M."/>
            <person name="Rai A."/>
            <person name="Jena J.K."/>
        </authorList>
    </citation>
    <scope>NUCLEOTIDE SEQUENCE [LARGE SCALE GENOMIC DNA]</scope>
    <source>
        <strain evidence="9">DASCIFA01</strain>
        <tissue evidence="9">Testis</tissue>
    </source>
</reference>
<dbReference type="SMART" id="SM00213">
    <property type="entry name" value="UBQ"/>
    <property type="match status" value="1"/>
</dbReference>
<dbReference type="SUPFAM" id="SSF54236">
    <property type="entry name" value="Ubiquitin-like"/>
    <property type="match status" value="1"/>
</dbReference>
<dbReference type="InterPro" id="IPR026664">
    <property type="entry name" value="Stereocilin-rel"/>
</dbReference>
<comment type="caution">
    <text evidence="9">The sequence shown here is derived from an EMBL/GenBank/DDBJ whole genome shotgun (WGS) entry which is preliminary data.</text>
</comment>
<dbReference type="InterPro" id="IPR010335">
    <property type="entry name" value="Mesothelin"/>
</dbReference>
<feature type="compositionally biased region" description="Basic and acidic residues" evidence="7">
    <location>
        <begin position="173"/>
        <end position="182"/>
    </location>
</feature>
<dbReference type="Pfam" id="PF25343">
    <property type="entry name" value="PH_UBFD1_C"/>
    <property type="match status" value="1"/>
</dbReference>
<dbReference type="InterPro" id="IPR032245">
    <property type="entry name" value="RMI2"/>
</dbReference>
<organism evidence="9 10">
    <name type="scientific">Labeo rohita</name>
    <name type="common">Indian major carp</name>
    <name type="synonym">Cyprinus rohita</name>
    <dbReference type="NCBI Taxonomy" id="84645"/>
    <lineage>
        <taxon>Eukaryota</taxon>
        <taxon>Metazoa</taxon>
        <taxon>Chordata</taxon>
        <taxon>Craniata</taxon>
        <taxon>Vertebrata</taxon>
        <taxon>Euteleostomi</taxon>
        <taxon>Actinopterygii</taxon>
        <taxon>Neopterygii</taxon>
        <taxon>Teleostei</taxon>
        <taxon>Ostariophysi</taxon>
        <taxon>Cypriniformes</taxon>
        <taxon>Cyprinidae</taxon>
        <taxon>Labeoninae</taxon>
        <taxon>Labeonini</taxon>
        <taxon>Labeo</taxon>
    </lineage>
</organism>
<dbReference type="Pfam" id="PF16100">
    <property type="entry name" value="RMI2"/>
    <property type="match status" value="1"/>
</dbReference>
<gene>
    <name evidence="9" type="ORF">ROHU_027707</name>
</gene>
<feature type="domain" description="Ubiquitin-like" evidence="8">
    <location>
        <begin position="65"/>
        <end position="134"/>
    </location>
</feature>
<dbReference type="Pfam" id="PF06060">
    <property type="entry name" value="Mesothelin"/>
    <property type="match status" value="2"/>
</dbReference>
<dbReference type="Proteomes" id="UP000290572">
    <property type="component" value="Unassembled WGS sequence"/>
</dbReference>
<evidence type="ECO:0000259" key="8">
    <source>
        <dbReference type="PROSITE" id="PS50053"/>
    </source>
</evidence>
<evidence type="ECO:0000313" key="10">
    <source>
        <dbReference type="Proteomes" id="UP000290572"/>
    </source>
</evidence>
<comment type="similarity">
    <text evidence="2">Belongs to the mesothelin family.</text>
</comment>
<dbReference type="Gene3D" id="3.10.20.90">
    <property type="entry name" value="Phosphatidylinositol 3-kinase Catalytic Subunit, Chain A, domain 1"/>
    <property type="match status" value="1"/>
</dbReference>
<dbReference type="GO" id="GO:0007160">
    <property type="term" value="P:cell-matrix adhesion"/>
    <property type="evidence" value="ECO:0007669"/>
    <property type="project" value="TreeGrafter"/>
</dbReference>
<dbReference type="Pfam" id="PF00240">
    <property type="entry name" value="ubiquitin"/>
    <property type="match status" value="1"/>
</dbReference>
<feature type="region of interest" description="Disordered" evidence="7">
    <location>
        <begin position="23"/>
        <end position="64"/>
    </location>
</feature>
<dbReference type="PROSITE" id="PS50053">
    <property type="entry name" value="UBIQUITIN_2"/>
    <property type="match status" value="1"/>
</dbReference>
<keyword evidence="10" id="KW-1185">Reference proteome</keyword>
<dbReference type="EMBL" id="QBIY01012807">
    <property type="protein sequence ID" value="RXN16099.1"/>
    <property type="molecule type" value="Genomic_DNA"/>
</dbReference>
<dbReference type="InterPro" id="IPR057455">
    <property type="entry name" value="UBFD1_C"/>
</dbReference>
<protein>
    <recommendedName>
        <fullName evidence="8">Ubiquitin-like domain-containing protein</fullName>
    </recommendedName>
</protein>
<evidence type="ECO:0000256" key="7">
    <source>
        <dbReference type="SAM" id="MobiDB-lite"/>
    </source>
</evidence>
<keyword evidence="5" id="KW-0472">Membrane</keyword>
<dbReference type="CDD" id="cd17047">
    <property type="entry name" value="Ubl_UBFD1"/>
    <property type="match status" value="1"/>
</dbReference>
<dbReference type="STRING" id="84645.A0A498M5D7"/>
<evidence type="ECO:0000313" key="9">
    <source>
        <dbReference type="EMBL" id="RXN16099.1"/>
    </source>
</evidence>
<comment type="subcellular location">
    <subcellularLocation>
        <location evidence="1">Membrane</location>
    </subcellularLocation>
</comment>
<dbReference type="GO" id="GO:0016020">
    <property type="term" value="C:membrane"/>
    <property type="evidence" value="ECO:0007669"/>
    <property type="project" value="UniProtKB-SubCell"/>
</dbReference>
<name>A0A498M5D7_LABRO</name>
<accession>A0A498M5D7</accession>
<dbReference type="PANTHER" id="PTHR23412">
    <property type="entry name" value="STEREOCILIN RELATED"/>
    <property type="match status" value="1"/>
</dbReference>
<evidence type="ECO:0000256" key="1">
    <source>
        <dbReference type="ARBA" id="ARBA00004370"/>
    </source>
</evidence>
<evidence type="ECO:0000256" key="3">
    <source>
        <dbReference type="ARBA" id="ARBA00022729"/>
    </source>
</evidence>
<evidence type="ECO:0007829" key="11">
    <source>
        <dbReference type="PeptideAtlas" id="A0A498M5D7"/>
    </source>
</evidence>
<dbReference type="Gene3D" id="2.40.50.140">
    <property type="entry name" value="Nucleic acid-binding proteins"/>
    <property type="match status" value="1"/>
</dbReference>
<dbReference type="InterPro" id="IPR000626">
    <property type="entry name" value="Ubiquitin-like_dom"/>
</dbReference>
<dbReference type="InterPro" id="IPR012340">
    <property type="entry name" value="NA-bd_OB-fold"/>
</dbReference>
<evidence type="ECO:0000256" key="6">
    <source>
        <dbReference type="ARBA" id="ARBA00023180"/>
    </source>
</evidence>
<sequence>MAAQDGSEVVGMEAEVTQKVPEVLCEAAGQEDAAGTEQASLADGESTSAQPAAVSNGEESDEGKEMVDVKIIWNKNKYDLKIPLDGTGAKLKEKIHTLTGLPPAMQKVMYKGLLPEDKTLREIKVTNGAKIMVVGSTINDVLAVNTPKEVIQQEVKAEENKKEPLCRQKQHRKVLDKGKPDDVMPSIKGAKERLPTVPLSGMYNKSGGKVRLTFKLEQDQLWIGTKERTEKIPMGSIKNVVTEPIEGHEDYHMMCLVDYQNVGCVNSTVNVRDWFQLYFQKFSASAALGDFIALNPNFDGLLVLDLLTPEQKAELIFQLEASAKLDLSDITQIFQSFLQPLTNVTLNITSVSSNGLEKNLTDFLVSLRPLGRFIRSCVIISQTTNVSSIRNETIQLLVNWTETYVTQTLINTFNISSFSDWFQYVVLPIVRKALLTNQTLAENTTEIYNYVFYVELNNNFGLMDSATQRSVLNDFILPFLFKNQNTGVGCTLPFNNSVDFILQNFGNFSTLALLQDFSTFSRNFSAVDALPVLTLAQLGELVFSPPARPEDRGNILTRVFDFLLQSSNRDKLKGFIPSLQTQARKANFSCENYRVIFDRMDQALSPLAPNQTEALLTIRDSVMMIPPDECIERTAQCTTIPVNESVLCANVSSSALDQFLSGTAPNTTGICDFTVLQFACLPTLSQLNSQQVADLFACKLSSNVTKETWKLFFTKISTNLDDALVKFSNKTLNESSVALSDVLDVIADARISRFSPQRLRDPVFIQSWFQGRLKAFLPSVSQRLLSCFSTRNFTCESYRTIYVELNSKFGLMDSATQRFVLNEFIRPFLSRQYNTGVQCTLPFNNSVDFILQNFGSFSPLALLQDFSSLSRNFSAVDALPVLTLAQLGELVFSPPARPEDRGNILTRVFDFLLQSSNRDKLNGFIPSLQTQARKANFSCENYRVIFDRMDQALSPLAPNQTEALLTIRDSVMMIPPDECIERTAQCTTIPVNESVLCANVSSSALDQFLSGTAPNTTGICDFTVLQFACLPTLSQLNSQQVADLLACKLSSNVTKETWKLFFTKISTNLDDALVKFSNKTLSASSGALSDVLDVIADTRISRFSPQRLRDPVFIQSWFQGRLKAFLPSVSQRLVSCFSTRNFTCESYRTIYVELNSKFGLMDSATQRFVLNEFIRPFLSRQYNTGVQCTLPFNNSVDFILQNFGSFSPLALLQDFSSLSRNFSAVDALPVLTLAQLGELVFSPPARPEDRGNILTRVFDFLLQSSNRDKLKGFIPSLQTQARKANFSCENYRVIFDRMDQALSPLAPNQTEALLMIRDSVMMIPPDECIERTAQCTTIPVNESVLCANVSSSALDQFLNGTAPNTTGVCDFTVLQFACLPTLSQLNSQQVADLLACKLSSNVTKETWKLFFTKISTNLDEALVKFSNKTLSASSVALSDVLDVIADTHISRFSPQRLRDPVFIQSWFQGRLKAFLPSVSQRLLSCFSTRNFTCESYRTIYVELNSKFGLMDSATQRFVLNEFIRPFLSRQYNTGVQCTLPFNNSVDFILQNFGSFSPLALLQDFSSLSRNFSAVDALPVLTLAQLGELVFSPPARPEDRGNILTRVFDFLLQSSNRDKLKGFIPSLQTQARKANFSCENYRVIFDRMDQALSPLAPNQTEALLMIRDSVMMIPPDECIERTAQCTTIPVNESVLCANVSSSALDQFLNGTAPNTTGVCNFAVLQFACLPTLSQLNSQQVADLLACKLSSNVTKETWKLFFTKISTNLDDALVKFSNKTLSASSVALSDVLDVITDARISRFSPQRLRDPVFIQSWFQGRLKAFLPSVSQRLLSCFSTRNFTCESYRTIYVELNSKFGLMDSATQRFVLNEFIRPFLSRQYNTGVQCTLPFNNSVDFILQNFGSFSPLALLQDFSSLSRNFSAVDALPVLTLAQLGELVFSPPARPEDRGNILTRVFDFLLQSSNRDKLKGFFPSLQTQARKANFSCENYRVIFDRMDQALSPLAPNQTEALLMIRDSVMMIPPDECIERTAQCTTIPVNESVLCANVSSSALDQFLNGTAPNTTGVCDFTVLQFACLPTLSQLNSQQVADLLACKLSSNVTKETWKLFFTKISTNLDDALVKFSNKTLSASSVALSDVLDVIADARISRFSPQRLRDPVFIQSWFQGRLKAFLPSVSQRLLSCFSTRNFTCESYRTIYVELNSKFGLMDSATQRFVLNEFIRPFLSRQYNTGVQCTLPFNNSVDFILQNFGSFSPLALLQDFSSLSRNFSAVDALPVLTLAQLGELVFSPPARPEDRGNILTRVFDFLLQSSNRDKLKGFIPSLQTQARKANFSCENYRVIFDRMDQALSPLAPNQTEALLMIRDSVMMIPPDECIERTAQCTTIPVNESVLCANVSSSALDQFLSGTAPNTTGVCNFTVLQFACLPTLSQLNSQQVADLLACKLSSNVTKRTWKLFFTKISTNLDDALVKFSNKTLSESSMALSDVLDVIADTRISRFSPQRLRDPVFIQSWFQGRLKHFLPSVSQRLLSCLSTKNLTCEAYRAITTTFVNAPLRDGQDICSLNVTEKQQQVYTDFMKAFLSRKDIDDPGCLKDTSDSAQWVTKNFGPFVQSAPLTDLVTLNKNFTAVDVLPQLGLKQLAEFSRTPGALTTLQNVTNVMQYVKDCQLPAFFDLFSEKVQEILPTLEVKTALIKNVFDRPILSNLSITNQEVVVWLQKRLNPLLANFSESLVSPFFTILNTRDCNITQTALVLLDAVRPSLPIITTNAIYNNILNSFKGPQPLRCYISNSFIKFLNESLYGFGPLPDLATFLTLIPPTRKSELINSIAPSELGSYLRQPKVVNNDSQTCAVFNSFTKTPEFLETEEVPDNVKSTILPCVWPLALTSDNETEADLWFNRRLKLYLKFLNKDLMGSNDTLNASCQSYKTMVGVLGSSFNFTGSQITKGDVYATIKTYLKTDAEAKCYSSTDAKLSSTAWFVNYIGVFITSLTLDDLYSFGPDKTMKIFAVNSENIKLFNQKELPKKVISRYTELIFLQNSSFNLFELPSVLQCDAPVSAFTTLSESQANTILGNFKTSCSDVDPAISTALTGHIKTIDASTITTLGSQIVGLTTTQINSAPPGVLVNSVSTLGNMSGWSLGQAKAIVEVLLSENFKIETSSTLLTLGSLIGGIPSTVLTIIQPAQILETSKNTEFVKNIVAAPEIVQKTVVNQIIKVGSTPSVLMTNVPSDLASQIPRQFLDLTTTVDVTVLQEFNKKKWKPEQAVLFFDSVAEAFTEPDNVSVEVLQGFTCSRVQTFTQTKIKGLIKACRPRSGRNRVVLSETQLTCMYSFIRKEPVVDFENYPSDVLLYFDYGTINKTLCKAYFTQVGAADLSIFSSTLNGRKEILLSNAIDCLGINRTSIKKQDLTVLGNLNDLARFMKTFLKFVRGRNTPKLQMKKLFQAIIVTSTRTKRAASDCIKGNITSVIINDDSFPFGYTEAQFGHCLSSTVVKENLASLCEKIDDSAFQRIILDKLKEVQPNGLSEDQVQVLKSVSRNATVDEISKWNITKSDTLAALMNANDGDWSSAQSELIITKYLSAKNNLTATEINLVKGPNLCSLNASVLSTILPEDLRGSDALNVVKCSSEKKKALFTIANKAFPISSTRSSRSILSAYQLIESYLAVLKMMGTSFLSADRARSPPVKVLSSQLREGKESQTASGKSEYVIRRLGPGEQRSLQVSVVWMQGTVLEVQSDLNTALILDETGNFVVSGINNVPKGKPCLSPGKYVMVMGVIQSHNPEPLLRAVKMADLSENALIHRKNWIYEVEDLQQILP</sequence>